<name>A0A250V3M2_STROL</name>
<organism evidence="2 3">
    <name type="scientific">Streptomyces olivochromogenes</name>
    <dbReference type="NCBI Taxonomy" id="1963"/>
    <lineage>
        <taxon>Bacteria</taxon>
        <taxon>Bacillati</taxon>
        <taxon>Actinomycetota</taxon>
        <taxon>Actinomycetes</taxon>
        <taxon>Kitasatosporales</taxon>
        <taxon>Streptomycetaceae</taxon>
        <taxon>Streptomyces</taxon>
    </lineage>
</organism>
<accession>A0A250V3M2</accession>
<dbReference type="RefSeq" id="WP_235613383.1">
    <property type="nucleotide sequence ID" value="NZ_BDQI01000001.1"/>
</dbReference>
<feature type="compositionally biased region" description="Acidic residues" evidence="1">
    <location>
        <begin position="1"/>
        <end position="20"/>
    </location>
</feature>
<sequence length="283" mass="29983">MSITDTDTDIDTDTDTDTETEIGTGTGSAPDTDADTDTDTVSWNPKALDEILSNDEGRPILFTNARIQTLDPLIGTMTGADLLFVGSLVVGVGPAIVTAAQDDNAIVVDCTGMTITPAVVDTVALAGGRGHRSAYVATLTPGNTPDFLVVPDELAADVPSAVATLMTRPEQVRALVAAGRPVLWAGTDAPGRATAPEAGIPASDDLTGGPRVGIWIDRHDFLHQELTADGRYDETRGGRPHAYQGRYWIDGDRIDYLDDLGFWAYGEFQGDELHHAGYVMKLG</sequence>
<dbReference type="Gene3D" id="2.40.128.290">
    <property type="entry name" value="Uncharacterised protein Atu4866, PF11512"/>
    <property type="match status" value="1"/>
</dbReference>
<evidence type="ECO:0000256" key="1">
    <source>
        <dbReference type="SAM" id="MobiDB-lite"/>
    </source>
</evidence>
<dbReference type="EMBL" id="BDQI01000001">
    <property type="protein sequence ID" value="GAX48773.1"/>
    <property type="molecule type" value="Genomic_DNA"/>
</dbReference>
<evidence type="ECO:0000313" key="2">
    <source>
        <dbReference type="EMBL" id="GAX48773.1"/>
    </source>
</evidence>
<protein>
    <submittedName>
        <fullName evidence="2">Uncharacterized protein</fullName>
    </submittedName>
</protein>
<dbReference type="AlphaFoldDB" id="A0A250V3M2"/>
<dbReference type="GO" id="GO:0016810">
    <property type="term" value="F:hydrolase activity, acting on carbon-nitrogen (but not peptide) bonds"/>
    <property type="evidence" value="ECO:0007669"/>
    <property type="project" value="InterPro"/>
</dbReference>
<evidence type="ECO:0000313" key="3">
    <source>
        <dbReference type="Proteomes" id="UP000217446"/>
    </source>
</evidence>
<dbReference type="InterPro" id="IPR038646">
    <property type="entry name" value="Atu4866-like_sf"/>
</dbReference>
<dbReference type="Pfam" id="PF11512">
    <property type="entry name" value="Atu4866"/>
    <property type="match status" value="1"/>
</dbReference>
<proteinExistence type="predicted"/>
<dbReference type="Proteomes" id="UP000217446">
    <property type="component" value="Unassembled WGS sequence"/>
</dbReference>
<dbReference type="SUPFAM" id="SSF51338">
    <property type="entry name" value="Composite domain of metallo-dependent hydrolases"/>
    <property type="match status" value="1"/>
</dbReference>
<keyword evidence="3" id="KW-1185">Reference proteome</keyword>
<feature type="region of interest" description="Disordered" evidence="1">
    <location>
        <begin position="1"/>
        <end position="39"/>
    </location>
</feature>
<dbReference type="STRING" id="1963.AQJ27_04700"/>
<feature type="compositionally biased region" description="Low complexity" evidence="1">
    <location>
        <begin position="21"/>
        <end position="31"/>
    </location>
</feature>
<gene>
    <name evidence="2" type="ORF">SO3561_00254</name>
</gene>
<dbReference type="InterPro" id="IPR020955">
    <property type="entry name" value="Uncharacterised_Atu4866"/>
</dbReference>
<dbReference type="InterPro" id="IPR011059">
    <property type="entry name" value="Metal-dep_hydrolase_composite"/>
</dbReference>
<reference evidence="3" key="1">
    <citation type="submission" date="2017-05" db="EMBL/GenBank/DDBJ databases">
        <title>Streptomyces olivochromogenes NBRC 3561 whole genome shotgun sequence.</title>
        <authorList>
            <person name="Dohra H."/>
            <person name="Kodani S."/>
        </authorList>
    </citation>
    <scope>NUCLEOTIDE SEQUENCE [LARGE SCALE GENOMIC DNA]</scope>
    <source>
        <strain evidence="3">NBRC 3561</strain>
    </source>
</reference>
<comment type="caution">
    <text evidence="2">The sequence shown here is derived from an EMBL/GenBank/DDBJ whole genome shotgun (WGS) entry which is preliminary data.</text>
</comment>